<dbReference type="Gene3D" id="1.10.10.10">
    <property type="entry name" value="Winged helix-like DNA-binding domain superfamily/Winged helix DNA-binding domain"/>
    <property type="match status" value="1"/>
</dbReference>
<dbReference type="CDD" id="cd06170">
    <property type="entry name" value="LuxR_C_like"/>
    <property type="match status" value="1"/>
</dbReference>
<dbReference type="AlphaFoldDB" id="A0A193C0N8"/>
<dbReference type="Pfam" id="PF00196">
    <property type="entry name" value="GerE"/>
    <property type="match status" value="1"/>
</dbReference>
<feature type="domain" description="HTH luxR-type" evidence="3">
    <location>
        <begin position="676"/>
        <end position="741"/>
    </location>
</feature>
<dbReference type="InterPro" id="IPR016032">
    <property type="entry name" value="Sig_transdc_resp-reg_C-effctor"/>
</dbReference>
<dbReference type="PANTHER" id="PTHR16305:SF35">
    <property type="entry name" value="TRANSCRIPTIONAL ACTIVATOR DOMAIN"/>
    <property type="match status" value="1"/>
</dbReference>
<dbReference type="Gene3D" id="3.40.50.300">
    <property type="entry name" value="P-loop containing nucleotide triphosphate hydrolases"/>
    <property type="match status" value="1"/>
</dbReference>
<gene>
    <name evidence="4" type="ORF">SD37_21565</name>
</gene>
<evidence type="ECO:0000313" key="4">
    <source>
        <dbReference type="EMBL" id="ANN17980.1"/>
    </source>
</evidence>
<dbReference type="SMART" id="SM00421">
    <property type="entry name" value="HTH_LUXR"/>
    <property type="match status" value="1"/>
</dbReference>
<dbReference type="InterPro" id="IPR036388">
    <property type="entry name" value="WH-like_DNA-bd_sf"/>
</dbReference>
<dbReference type="InterPro" id="IPR000792">
    <property type="entry name" value="Tscrpt_reg_LuxR_C"/>
</dbReference>
<dbReference type="PROSITE" id="PS50043">
    <property type="entry name" value="HTH_LUXR_2"/>
    <property type="match status" value="1"/>
</dbReference>
<dbReference type="InterPro" id="IPR003593">
    <property type="entry name" value="AAA+_ATPase"/>
</dbReference>
<reference evidence="4 5" key="1">
    <citation type="journal article" date="2015" name="Genome Announc.">
        <title>Draft Genome Sequence of Norvancomycin-Producing Strain Amycolatopsis orientalis CPCC200066.</title>
        <authorList>
            <person name="Lei X."/>
            <person name="Yuan F."/>
            <person name="Shi Y."/>
            <person name="Li X."/>
            <person name="Wang L."/>
            <person name="Hong B."/>
        </authorList>
    </citation>
    <scope>NUCLEOTIDE SEQUENCE [LARGE SCALE GENOMIC DNA]</scope>
    <source>
        <strain evidence="4 5">B-37</strain>
    </source>
</reference>
<dbReference type="Proteomes" id="UP000093695">
    <property type="component" value="Chromosome"/>
</dbReference>
<dbReference type="SMART" id="SM00382">
    <property type="entry name" value="AAA"/>
    <property type="match status" value="1"/>
</dbReference>
<keyword evidence="5" id="KW-1185">Reference proteome</keyword>
<keyword evidence="2" id="KW-0067">ATP-binding</keyword>
<proteinExistence type="predicted"/>
<sequence length="753" mass="80799">MFSERHGILAELIAMAHGAAPVRIAVVTGEAGSGKSTLLRAFLDKAADGADVLYGRCDPFSAARPLAPLFDLARSGGVALTAPAGDRAELFDGFLTALRGRTRPAILALEDVHWADDATLDLLSFVARRLDEVDASVVVTYRDEEIGGTHGMHAVLAGIPSDRIRHFPLPALAETTIEALAAELSTTVGELRRQTGGNPLLIGEIARHGEAAAESIRLRALVASRLAVADPAAIDLVNQVSVSPDGVEAGLLAGREDLLDTGLLEQREDRLFFRHELLRLVVERSLPDHRRRALHRRLLAELSTTDSPDIGRLIRHARACGDLIALAGFYRDLGRVTEARAAASDAESAAAARGASAQLVAARCARAESDVLAGRYAEAEIAVRHTVDLAAKLAHPLGIAQAEAMRSLVEYGKNPSARPDLLNAVRRLQDHGRVADAVRILTQLCSDEAGRRELDLCDRDLVRAFALATGHRLATCQLLSIRSWSRFASGDWARAEEDALAAGELLPARCVLARLNARRGTPMSLTASTDPELLRDRVLLAVARAESAWLSGDRGPEADELRPVFRLALRARHPWYAGELALWLRRAGEVTPALDWFAEPYRLLAAGQWRRASDAWTELGCAYESADSLAMSGEQGALRALEMFDGIGAGGAARRVRQYLRRNGVRRIPRGPRPATAANPAGLTRRQAQVLTCVASGLSNAGIAERMHLSVRTVDHHVAAILTKLAVGSRRAAVSAAIDLGILPEFAVGGTGR</sequence>
<accession>A0A193C0N8</accession>
<dbReference type="GO" id="GO:0005524">
    <property type="term" value="F:ATP binding"/>
    <property type="evidence" value="ECO:0007669"/>
    <property type="project" value="UniProtKB-KW"/>
</dbReference>
<dbReference type="KEGG" id="aori:SD37_21565"/>
<dbReference type="PANTHER" id="PTHR16305">
    <property type="entry name" value="TESTICULAR SOLUBLE ADENYLYL CYCLASE"/>
    <property type="match status" value="1"/>
</dbReference>
<evidence type="ECO:0000256" key="2">
    <source>
        <dbReference type="ARBA" id="ARBA00022840"/>
    </source>
</evidence>
<dbReference type="Pfam" id="PF13191">
    <property type="entry name" value="AAA_16"/>
    <property type="match status" value="1"/>
</dbReference>
<dbReference type="SUPFAM" id="SSF46894">
    <property type="entry name" value="C-terminal effector domain of the bipartite response regulators"/>
    <property type="match status" value="1"/>
</dbReference>
<dbReference type="GO" id="GO:0004016">
    <property type="term" value="F:adenylate cyclase activity"/>
    <property type="evidence" value="ECO:0007669"/>
    <property type="project" value="TreeGrafter"/>
</dbReference>
<dbReference type="eggNOG" id="COG2909">
    <property type="taxonomic scope" value="Bacteria"/>
</dbReference>
<dbReference type="InterPro" id="IPR027417">
    <property type="entry name" value="P-loop_NTPase"/>
</dbReference>
<dbReference type="GO" id="GO:0005737">
    <property type="term" value="C:cytoplasm"/>
    <property type="evidence" value="ECO:0007669"/>
    <property type="project" value="TreeGrafter"/>
</dbReference>
<dbReference type="STRING" id="31958.SD37_21565"/>
<evidence type="ECO:0000259" key="3">
    <source>
        <dbReference type="PROSITE" id="PS50043"/>
    </source>
</evidence>
<evidence type="ECO:0000313" key="5">
    <source>
        <dbReference type="Proteomes" id="UP000093695"/>
    </source>
</evidence>
<dbReference type="GO" id="GO:0006355">
    <property type="term" value="P:regulation of DNA-templated transcription"/>
    <property type="evidence" value="ECO:0007669"/>
    <property type="project" value="InterPro"/>
</dbReference>
<protein>
    <recommendedName>
        <fullName evidence="3">HTH luxR-type domain-containing protein</fullName>
    </recommendedName>
</protein>
<dbReference type="EMBL" id="CP016174">
    <property type="protein sequence ID" value="ANN17980.1"/>
    <property type="molecule type" value="Genomic_DNA"/>
</dbReference>
<organism evidence="4 5">
    <name type="scientific">Amycolatopsis orientalis</name>
    <name type="common">Nocardia orientalis</name>
    <dbReference type="NCBI Taxonomy" id="31958"/>
    <lineage>
        <taxon>Bacteria</taxon>
        <taxon>Bacillati</taxon>
        <taxon>Actinomycetota</taxon>
        <taxon>Actinomycetes</taxon>
        <taxon>Pseudonocardiales</taxon>
        <taxon>Pseudonocardiaceae</taxon>
        <taxon>Amycolatopsis</taxon>
    </lineage>
</organism>
<dbReference type="GO" id="GO:0003677">
    <property type="term" value="F:DNA binding"/>
    <property type="evidence" value="ECO:0007669"/>
    <property type="project" value="InterPro"/>
</dbReference>
<dbReference type="PROSITE" id="PS00622">
    <property type="entry name" value="HTH_LUXR_1"/>
    <property type="match status" value="1"/>
</dbReference>
<dbReference type="PRINTS" id="PR00038">
    <property type="entry name" value="HTHLUXR"/>
</dbReference>
<name>A0A193C0N8_AMYOR</name>
<dbReference type="SUPFAM" id="SSF52540">
    <property type="entry name" value="P-loop containing nucleoside triphosphate hydrolases"/>
    <property type="match status" value="1"/>
</dbReference>
<evidence type="ECO:0000256" key="1">
    <source>
        <dbReference type="ARBA" id="ARBA00022741"/>
    </source>
</evidence>
<keyword evidence="1" id="KW-0547">Nucleotide-binding</keyword>
<dbReference type="InterPro" id="IPR041664">
    <property type="entry name" value="AAA_16"/>
</dbReference>